<organism evidence="2">
    <name type="scientific">marine sediment metagenome</name>
    <dbReference type="NCBI Taxonomy" id="412755"/>
    <lineage>
        <taxon>unclassified sequences</taxon>
        <taxon>metagenomes</taxon>
        <taxon>ecological metagenomes</taxon>
    </lineage>
</organism>
<dbReference type="AlphaFoldDB" id="A0A0F9W8Q8"/>
<evidence type="ECO:0000313" key="2">
    <source>
        <dbReference type="EMBL" id="KKN82066.1"/>
    </source>
</evidence>
<dbReference type="EMBL" id="LAZR01000206">
    <property type="protein sequence ID" value="KKN82066.1"/>
    <property type="molecule type" value="Genomic_DNA"/>
</dbReference>
<reference evidence="2" key="1">
    <citation type="journal article" date="2015" name="Nature">
        <title>Complex archaea that bridge the gap between prokaryotes and eukaryotes.</title>
        <authorList>
            <person name="Spang A."/>
            <person name="Saw J.H."/>
            <person name="Jorgensen S.L."/>
            <person name="Zaremba-Niedzwiedzka K."/>
            <person name="Martijn J."/>
            <person name="Lind A.E."/>
            <person name="van Eijk R."/>
            <person name="Schleper C."/>
            <person name="Guy L."/>
            <person name="Ettema T.J."/>
        </authorList>
    </citation>
    <scope>NUCLEOTIDE SEQUENCE</scope>
</reference>
<gene>
    <name evidence="2" type="ORF">LCGC14_0313330</name>
</gene>
<protein>
    <submittedName>
        <fullName evidence="2">Uncharacterized protein</fullName>
    </submittedName>
</protein>
<sequence length="152" mass="17164">MAISIQVRGDRRLQQALGRNYKPSIRAASRAIIEQIRNELTPYPPATIANSPSNPTGRWYQRGFGPRWRGGGRKTSEQLNRSWGVRRVGATGYKLGSKASYSAFLHSRKRQVRWASRRGWVTDQTAIDKVVRSGAVQRLVRQSVVGAFKRGR</sequence>
<accession>A0A0F9W8Q8</accession>
<evidence type="ECO:0000256" key="1">
    <source>
        <dbReference type="SAM" id="MobiDB-lite"/>
    </source>
</evidence>
<feature type="region of interest" description="Disordered" evidence="1">
    <location>
        <begin position="44"/>
        <end position="76"/>
    </location>
</feature>
<proteinExistence type="predicted"/>
<comment type="caution">
    <text evidence="2">The sequence shown here is derived from an EMBL/GenBank/DDBJ whole genome shotgun (WGS) entry which is preliminary data.</text>
</comment>
<name>A0A0F9W8Q8_9ZZZZ</name>